<sequence length="96" mass="11356">MNLETTKLPKDVISEIRQFIVPHPLTLVLKDGLSWIINMKTIKKELTYNEFLGIQWGSSCDYYYLRSPIKHVINTKKHKELKLFHILNKMLNNSKL</sequence>
<name>A0A6C0L0H7_9ZZZZ</name>
<protein>
    <submittedName>
        <fullName evidence="1">Uncharacterized protein</fullName>
    </submittedName>
</protein>
<reference evidence="1" key="1">
    <citation type="journal article" date="2020" name="Nature">
        <title>Giant virus diversity and host interactions through global metagenomics.</title>
        <authorList>
            <person name="Schulz F."/>
            <person name="Roux S."/>
            <person name="Paez-Espino D."/>
            <person name="Jungbluth S."/>
            <person name="Walsh D.A."/>
            <person name="Denef V.J."/>
            <person name="McMahon K.D."/>
            <person name="Konstantinidis K.T."/>
            <person name="Eloe-Fadrosh E.A."/>
            <person name="Kyrpides N.C."/>
            <person name="Woyke T."/>
        </authorList>
    </citation>
    <scope>NUCLEOTIDE SEQUENCE</scope>
    <source>
        <strain evidence="1">GVMAG-S-ERX555907-63</strain>
    </source>
</reference>
<proteinExistence type="predicted"/>
<organism evidence="1">
    <name type="scientific">viral metagenome</name>
    <dbReference type="NCBI Taxonomy" id="1070528"/>
    <lineage>
        <taxon>unclassified sequences</taxon>
        <taxon>metagenomes</taxon>
        <taxon>organismal metagenomes</taxon>
    </lineage>
</organism>
<accession>A0A6C0L0H7</accession>
<dbReference type="EMBL" id="MN741019">
    <property type="protein sequence ID" value="QHU22926.1"/>
    <property type="molecule type" value="Genomic_DNA"/>
</dbReference>
<evidence type="ECO:0000313" key="1">
    <source>
        <dbReference type="EMBL" id="QHU22926.1"/>
    </source>
</evidence>
<dbReference type="AlphaFoldDB" id="A0A6C0L0H7"/>